<evidence type="ECO:0000313" key="2">
    <source>
        <dbReference type="Proteomes" id="UP000198914"/>
    </source>
</evidence>
<dbReference type="EMBL" id="FNPX01000005">
    <property type="protein sequence ID" value="SDZ03218.1"/>
    <property type="molecule type" value="Genomic_DNA"/>
</dbReference>
<sequence>MGEDVNKSLTGQWIGRFDYDDGEASVPFEADMIQSGMTLRAQTVEPNTFHPGAMKELRGFLTGWIVGSEVRLTKTYTFDQVADPEYVGRVDADARRITGCWSFEDMPANTGRFTMTRRPAAKALAERRIAAETEV</sequence>
<protein>
    <recommendedName>
        <fullName evidence="3">Lipocalin-like domain-containing protein</fullName>
    </recommendedName>
</protein>
<keyword evidence="2" id="KW-1185">Reference proteome</keyword>
<organism evidence="1 2">
    <name type="scientific">Jannaschia faecimaris</name>
    <dbReference type="NCBI Taxonomy" id="1244108"/>
    <lineage>
        <taxon>Bacteria</taxon>
        <taxon>Pseudomonadati</taxon>
        <taxon>Pseudomonadota</taxon>
        <taxon>Alphaproteobacteria</taxon>
        <taxon>Rhodobacterales</taxon>
        <taxon>Roseobacteraceae</taxon>
        <taxon>Jannaschia</taxon>
    </lineage>
</organism>
<dbReference type="AlphaFoldDB" id="A0A1H3PQC0"/>
<gene>
    <name evidence="1" type="ORF">SAMN05444004_105109</name>
</gene>
<reference evidence="2" key="1">
    <citation type="submission" date="2016-10" db="EMBL/GenBank/DDBJ databases">
        <authorList>
            <person name="Varghese N."/>
            <person name="Submissions S."/>
        </authorList>
    </citation>
    <scope>NUCLEOTIDE SEQUENCE [LARGE SCALE GENOMIC DNA]</scope>
    <source>
        <strain evidence="2">DSM 100420</strain>
    </source>
</reference>
<name>A0A1H3PQC0_9RHOB</name>
<evidence type="ECO:0000313" key="1">
    <source>
        <dbReference type="EMBL" id="SDZ03218.1"/>
    </source>
</evidence>
<evidence type="ECO:0008006" key="3">
    <source>
        <dbReference type="Google" id="ProtNLM"/>
    </source>
</evidence>
<accession>A0A1H3PQC0</accession>
<dbReference type="Proteomes" id="UP000198914">
    <property type="component" value="Unassembled WGS sequence"/>
</dbReference>
<proteinExistence type="predicted"/>